<gene>
    <name evidence="5" type="primary">traM</name>
    <name evidence="6" type="ORF">DWX04_21495</name>
    <name evidence="5" type="ORF">HKQ55_15295</name>
</gene>
<keyword evidence="1" id="KW-0175">Coiled coil</keyword>
<keyword evidence="3" id="KW-1133">Transmembrane helix</keyword>
<dbReference type="RefSeq" id="WP_032541957.1">
    <property type="nucleotide sequence ID" value="NZ_CAXSNX010000051.1"/>
</dbReference>
<keyword evidence="3" id="KW-0472">Membrane</keyword>
<organism evidence="6 7">
    <name type="scientific">Phocaeicola vulgatus</name>
    <name type="common">Bacteroides vulgatus</name>
    <dbReference type="NCBI Taxonomy" id="821"/>
    <lineage>
        <taxon>Bacteria</taxon>
        <taxon>Pseudomonadati</taxon>
        <taxon>Bacteroidota</taxon>
        <taxon>Bacteroidia</taxon>
        <taxon>Bacteroidales</taxon>
        <taxon>Bacteroidaceae</taxon>
        <taxon>Phocaeicola</taxon>
    </lineage>
</organism>
<feature type="coiled-coil region" evidence="1">
    <location>
        <begin position="156"/>
        <end position="190"/>
    </location>
</feature>
<protein>
    <submittedName>
        <fullName evidence="6">Conjugative transposon protein TraM</fullName>
    </submittedName>
</protein>
<feature type="region of interest" description="Disordered" evidence="2">
    <location>
        <begin position="416"/>
        <end position="436"/>
    </location>
</feature>
<sequence>MGNFLREALKDKNKLLMLVPLLLGVLFVIVFFGKKEKPAESASNTEEVNQAFLEPDTEGEKKIANKVDAYKREQEEAARKKRELEKSQVKGSDFYFEMQTSEDEYNEKMKARIEKMKKDPLDEVTSEYKERGKKSNSAFSDKMRQQLNDIEDQETFNQIVKEAKKEERIRKELEENARFRDEMRKKYQDQASGKDIEKSQENIFPKVNDSVPKVEKASKPTFIVENGKRRRRSQFTIDQKVNLIKAAIYGDQTIVSGSAVRMRLLEPLWVGGVEIPANTIFYGNASVGSTRLKITVENIRYGKYISPVAFTIYDSDAIEGLNLPNNMKAEAARKMEQGLLQGVQLPISSIGTVTSEVTSAITATTQVTRQILNQSLSQVKVHLKANYNMYIKEETNEDRKKREEEEAEIERLYREMQMQQNEPKKKNPLTQLIEAL</sequence>
<dbReference type="AlphaFoldDB" id="A0A412Q8N2"/>
<evidence type="ECO:0000313" key="5">
    <source>
        <dbReference type="EMBL" id="NMW41456.1"/>
    </source>
</evidence>
<dbReference type="Pfam" id="PF12508">
    <property type="entry name" value="Transposon_TraM"/>
    <property type="match status" value="1"/>
</dbReference>
<evidence type="ECO:0000259" key="4">
    <source>
        <dbReference type="Pfam" id="PF12508"/>
    </source>
</evidence>
<evidence type="ECO:0000313" key="7">
    <source>
        <dbReference type="Proteomes" id="UP000283833"/>
    </source>
</evidence>
<reference evidence="6 7" key="1">
    <citation type="submission" date="2018-08" db="EMBL/GenBank/DDBJ databases">
        <title>A genome reference for cultivated species of the human gut microbiota.</title>
        <authorList>
            <person name="Zou Y."/>
            <person name="Xue W."/>
            <person name="Luo G."/>
        </authorList>
    </citation>
    <scope>NUCLEOTIDE SEQUENCE [LARGE SCALE GENOMIC DNA]</scope>
    <source>
        <strain evidence="6 7">AF18-14</strain>
    </source>
</reference>
<name>A0A412Q8N2_PHOVU</name>
<dbReference type="Proteomes" id="UP000283833">
    <property type="component" value="Unassembled WGS sequence"/>
</dbReference>
<evidence type="ECO:0000313" key="6">
    <source>
        <dbReference type="EMBL" id="RGT86303.1"/>
    </source>
</evidence>
<feature type="coiled-coil region" evidence="1">
    <location>
        <begin position="60"/>
        <end position="90"/>
    </location>
</feature>
<dbReference type="Proteomes" id="UP000583639">
    <property type="component" value="Unassembled WGS sequence"/>
</dbReference>
<comment type="caution">
    <text evidence="6">The sequence shown here is derived from an EMBL/GenBank/DDBJ whole genome shotgun (WGS) entry which is preliminary data.</text>
</comment>
<evidence type="ECO:0000256" key="2">
    <source>
        <dbReference type="SAM" id="MobiDB-lite"/>
    </source>
</evidence>
<feature type="domain" description="Conjugative transposon TraM C-terminal" evidence="4">
    <location>
        <begin position="244"/>
        <end position="392"/>
    </location>
</feature>
<accession>A0A412Q8N2</accession>
<reference evidence="5 8" key="2">
    <citation type="submission" date="2020-04" db="EMBL/GenBank/DDBJ databases">
        <title>A novel gut-associated lysogenic phage, Bacteroides phage BV01, alters the host transcriptome and bile acid metabolism in Bacteroides vulgatus.</title>
        <authorList>
            <person name="Campbell D.E."/>
            <person name="Ly L."/>
            <person name="Ridlon J.M."/>
            <person name="Hsiao A."/>
            <person name="Degnan P.H."/>
        </authorList>
    </citation>
    <scope>NUCLEOTIDE SEQUENCE [LARGE SCALE GENOMIC DNA]</scope>
    <source>
        <strain evidence="5 8">VPI-BV8526</strain>
    </source>
</reference>
<dbReference type="EMBL" id="JABDSI010000128">
    <property type="protein sequence ID" value="NMW41456.1"/>
    <property type="molecule type" value="Genomic_DNA"/>
</dbReference>
<evidence type="ECO:0000256" key="1">
    <source>
        <dbReference type="SAM" id="Coils"/>
    </source>
</evidence>
<proteinExistence type="predicted"/>
<dbReference type="EMBL" id="QRXI01000050">
    <property type="protein sequence ID" value="RGT86303.1"/>
    <property type="molecule type" value="Genomic_DNA"/>
</dbReference>
<dbReference type="InterPro" id="IPR055407">
    <property type="entry name" value="TraM_C"/>
</dbReference>
<keyword evidence="3" id="KW-0812">Transmembrane</keyword>
<evidence type="ECO:0000256" key="3">
    <source>
        <dbReference type="SAM" id="Phobius"/>
    </source>
</evidence>
<feature type="transmembrane region" description="Helical" evidence="3">
    <location>
        <begin position="15"/>
        <end position="33"/>
    </location>
</feature>
<evidence type="ECO:0000313" key="8">
    <source>
        <dbReference type="Proteomes" id="UP000583639"/>
    </source>
</evidence>